<protein>
    <submittedName>
        <fullName evidence="1">Uncharacterized protein</fullName>
    </submittedName>
</protein>
<dbReference type="AlphaFoldDB" id="D8UMZ6"/>
<name>D8UMZ6_VOLCA</name>
<dbReference type="OrthoDB" id="533901at2759"/>
<dbReference type="RefSeq" id="XP_002960032.1">
    <property type="nucleotide sequence ID" value="XM_002959986.1"/>
</dbReference>
<reference evidence="1 2" key="1">
    <citation type="journal article" date="2010" name="Science">
        <title>Genomic analysis of organismal complexity in the multicellular green alga Volvox carteri.</title>
        <authorList>
            <person name="Prochnik S.E."/>
            <person name="Umen J."/>
            <person name="Nedelcu A.M."/>
            <person name="Hallmann A."/>
            <person name="Miller S.M."/>
            <person name="Nishii I."/>
            <person name="Ferris P."/>
            <person name="Kuo A."/>
            <person name="Mitros T."/>
            <person name="Fritz-Laylin L.K."/>
            <person name="Hellsten U."/>
            <person name="Chapman J."/>
            <person name="Simakov O."/>
            <person name="Rensing S.A."/>
            <person name="Terry A."/>
            <person name="Pangilinan J."/>
            <person name="Kapitonov V."/>
            <person name="Jurka J."/>
            <person name="Salamov A."/>
            <person name="Shapiro H."/>
            <person name="Schmutz J."/>
            <person name="Grimwood J."/>
            <person name="Lindquist E."/>
            <person name="Lucas S."/>
            <person name="Grigoriev I.V."/>
            <person name="Schmitt R."/>
            <person name="Kirk D."/>
            <person name="Rokhsar D.S."/>
        </authorList>
    </citation>
    <scope>NUCLEOTIDE SEQUENCE [LARGE SCALE GENOMIC DNA]</scope>
    <source>
        <strain evidence="2">f. Nagariensis / Eve</strain>
    </source>
</reference>
<evidence type="ECO:0000313" key="2">
    <source>
        <dbReference type="Proteomes" id="UP000001058"/>
    </source>
</evidence>
<proteinExistence type="predicted"/>
<organism evidence="2">
    <name type="scientific">Volvox carteri f. nagariensis</name>
    <dbReference type="NCBI Taxonomy" id="3068"/>
    <lineage>
        <taxon>Eukaryota</taxon>
        <taxon>Viridiplantae</taxon>
        <taxon>Chlorophyta</taxon>
        <taxon>core chlorophytes</taxon>
        <taxon>Chlorophyceae</taxon>
        <taxon>CS clade</taxon>
        <taxon>Chlamydomonadales</taxon>
        <taxon>Volvocaceae</taxon>
        <taxon>Volvox</taxon>
    </lineage>
</organism>
<sequence length="106" mass="12247">CCRFDGRKPAICWECLWECLWDYMDQNPMPHTMRFERTRGNLTALAGRRLNHSATGQDALFMICKLTNNPQEACIILNDLTAVRGSLVRQGKFKPYGERLAVEFVH</sequence>
<dbReference type="EMBL" id="GL379548">
    <property type="protein sequence ID" value="EFJ38903.1"/>
    <property type="molecule type" value="Genomic_DNA"/>
</dbReference>
<feature type="non-terminal residue" evidence="1">
    <location>
        <position position="106"/>
    </location>
</feature>
<keyword evidence="2" id="KW-1185">Reference proteome</keyword>
<dbReference type="Proteomes" id="UP000001058">
    <property type="component" value="Unassembled WGS sequence"/>
</dbReference>
<accession>D8UMZ6</accession>
<evidence type="ECO:0000313" key="1">
    <source>
        <dbReference type="EMBL" id="EFJ38903.1"/>
    </source>
</evidence>
<feature type="non-terminal residue" evidence="1">
    <location>
        <position position="1"/>
    </location>
</feature>
<gene>
    <name evidence="1" type="ORF">VOLCADRAFT_101544</name>
</gene>
<dbReference type="InParanoid" id="D8UMZ6"/>
<dbReference type="KEGG" id="vcn:VOLCADRAFT_101544"/>
<dbReference type="GeneID" id="9615136"/>